<evidence type="ECO:0000256" key="2">
    <source>
        <dbReference type="ARBA" id="ARBA00022679"/>
    </source>
</evidence>
<dbReference type="SUPFAM" id="SSF53613">
    <property type="entry name" value="Ribokinase-like"/>
    <property type="match status" value="1"/>
</dbReference>
<dbReference type="EMBL" id="CAFBOG010000054">
    <property type="protein sequence ID" value="CAB4976281.1"/>
    <property type="molecule type" value="Genomic_DNA"/>
</dbReference>
<dbReference type="PANTHER" id="PTHR43320:SF3">
    <property type="entry name" value="CARBOHYDRATE KINASE PFKB DOMAIN-CONTAINING PROTEIN"/>
    <property type="match status" value="1"/>
</dbReference>
<organism evidence="5">
    <name type="scientific">freshwater metagenome</name>
    <dbReference type="NCBI Taxonomy" id="449393"/>
    <lineage>
        <taxon>unclassified sequences</taxon>
        <taxon>metagenomes</taxon>
        <taxon>ecological metagenomes</taxon>
    </lineage>
</organism>
<dbReference type="EMBL" id="CAFBPW010000112">
    <property type="protein sequence ID" value="CAB5035016.1"/>
    <property type="molecule type" value="Genomic_DNA"/>
</dbReference>
<sequence length="361" mass="37501">MARSLQTGYIAAVIEPMTSNQTALYLQLNGSSDFVNDVCGIGNALVDVLSQESDEFVESAGVPKGSMTLIDEERATSLYAQMGAGIEISGGSAANTIVGVAALGATAQYIGKVRDDQLGAVFAHDIRATGVTYQIDSAATGPSTGCCLILITPDAQRTMNTFLGASVYLSPEDIDLVAIAASKILYLEGYLFDPPEAQEAFRAAAACAHEAGRLVAVTLSDSFCVERHREAFVDLLQNHSDLVFANEAEICSLFQTDSFDEAIAQVKLLDVTAAVTRSEKGSVVVHQDHVLEIAAAPLDDLVDTTGAGDLYAAGFLYGVSQGLDLATCGALGSVAAAEVISHLGARPVASLSELAKTVLGG</sequence>
<dbReference type="CDD" id="cd01168">
    <property type="entry name" value="adenosine_kinase"/>
    <property type="match status" value="1"/>
</dbReference>
<evidence type="ECO:0000313" key="6">
    <source>
        <dbReference type="EMBL" id="CAB5035016.1"/>
    </source>
</evidence>
<proteinExistence type="inferred from homology"/>
<keyword evidence="2" id="KW-0808">Transferase</keyword>
<dbReference type="PROSITE" id="PS00584">
    <property type="entry name" value="PFKB_KINASES_2"/>
    <property type="match status" value="1"/>
</dbReference>
<keyword evidence="3" id="KW-0418">Kinase</keyword>
<protein>
    <submittedName>
        <fullName evidence="5">Unannotated protein</fullName>
    </submittedName>
</protein>
<evidence type="ECO:0000256" key="3">
    <source>
        <dbReference type="ARBA" id="ARBA00022777"/>
    </source>
</evidence>
<dbReference type="Gene3D" id="3.30.1110.10">
    <property type="match status" value="1"/>
</dbReference>
<evidence type="ECO:0000313" key="5">
    <source>
        <dbReference type="EMBL" id="CAB4976281.1"/>
    </source>
</evidence>
<gene>
    <name evidence="5" type="ORF">UFOPK3914_00756</name>
    <name evidence="6" type="ORF">UFOPK4173_01052</name>
</gene>
<evidence type="ECO:0000256" key="1">
    <source>
        <dbReference type="ARBA" id="ARBA00010688"/>
    </source>
</evidence>
<dbReference type="InterPro" id="IPR052700">
    <property type="entry name" value="Carb_kinase_PfkB-like"/>
</dbReference>
<name>A0A6J7M638_9ZZZZ</name>
<accession>A0A6J7M638</accession>
<reference evidence="5" key="1">
    <citation type="submission" date="2020-05" db="EMBL/GenBank/DDBJ databases">
        <authorList>
            <person name="Chiriac C."/>
            <person name="Salcher M."/>
            <person name="Ghai R."/>
            <person name="Kavagutti S V."/>
        </authorList>
    </citation>
    <scope>NUCLEOTIDE SEQUENCE</scope>
</reference>
<dbReference type="PANTHER" id="PTHR43320">
    <property type="entry name" value="SUGAR KINASE"/>
    <property type="match status" value="1"/>
</dbReference>
<dbReference type="Gene3D" id="3.40.1190.20">
    <property type="match status" value="1"/>
</dbReference>
<comment type="similarity">
    <text evidence="1">Belongs to the carbohydrate kinase PfkB family.</text>
</comment>
<dbReference type="InterPro" id="IPR002173">
    <property type="entry name" value="Carboh/pur_kinase_PfkB_CS"/>
</dbReference>
<dbReference type="InterPro" id="IPR011611">
    <property type="entry name" value="PfkB_dom"/>
</dbReference>
<dbReference type="AlphaFoldDB" id="A0A6J7M638"/>
<evidence type="ECO:0000259" key="4">
    <source>
        <dbReference type="Pfam" id="PF00294"/>
    </source>
</evidence>
<dbReference type="Pfam" id="PF00294">
    <property type="entry name" value="PfkB"/>
    <property type="match status" value="1"/>
</dbReference>
<dbReference type="GO" id="GO:0016301">
    <property type="term" value="F:kinase activity"/>
    <property type="evidence" value="ECO:0007669"/>
    <property type="project" value="UniProtKB-KW"/>
</dbReference>
<dbReference type="InterPro" id="IPR029056">
    <property type="entry name" value="Ribokinase-like"/>
</dbReference>
<feature type="domain" description="Carbohydrate kinase PfkB" evidence="4">
    <location>
        <begin position="89"/>
        <end position="346"/>
    </location>
</feature>